<feature type="domain" description="DprA winged helix" evidence="3">
    <location>
        <begin position="244"/>
        <end position="295"/>
    </location>
</feature>
<dbReference type="Gene3D" id="3.40.50.450">
    <property type="match status" value="1"/>
</dbReference>
<evidence type="ECO:0000259" key="3">
    <source>
        <dbReference type="Pfam" id="PF17782"/>
    </source>
</evidence>
<dbReference type="GO" id="GO:0009294">
    <property type="term" value="P:DNA-mediated transformation"/>
    <property type="evidence" value="ECO:0007669"/>
    <property type="project" value="InterPro"/>
</dbReference>
<reference evidence="4 5" key="1">
    <citation type="submission" date="2017-09" db="EMBL/GenBank/DDBJ databases">
        <title>Depth-based differentiation of microbial function through sediment-hosted aquifers and enrichment of novel symbionts in the deep terrestrial subsurface.</title>
        <authorList>
            <person name="Probst A.J."/>
            <person name="Ladd B."/>
            <person name="Jarett J.K."/>
            <person name="Geller-Mcgrath D.E."/>
            <person name="Sieber C.M."/>
            <person name="Emerson J.B."/>
            <person name="Anantharaman K."/>
            <person name="Thomas B.C."/>
            <person name="Malmstrom R."/>
            <person name="Stieglmeier M."/>
            <person name="Klingl A."/>
            <person name="Woyke T."/>
            <person name="Ryan C.M."/>
            <person name="Banfield J.F."/>
        </authorList>
    </citation>
    <scope>NUCLEOTIDE SEQUENCE [LARGE SCALE GENOMIC DNA]</scope>
    <source>
        <strain evidence="4">CG23_combo_of_CG06-09_8_20_14_all_36_12</strain>
    </source>
</reference>
<dbReference type="Proteomes" id="UP000228681">
    <property type="component" value="Unassembled WGS sequence"/>
</dbReference>
<dbReference type="Gene3D" id="1.10.10.10">
    <property type="entry name" value="Winged helix-like DNA-binding domain superfamily/Winged helix DNA-binding domain"/>
    <property type="match status" value="1"/>
</dbReference>
<dbReference type="InterPro" id="IPR003488">
    <property type="entry name" value="DprA"/>
</dbReference>
<evidence type="ECO:0000313" key="5">
    <source>
        <dbReference type="Proteomes" id="UP000228681"/>
    </source>
</evidence>
<dbReference type="AlphaFoldDB" id="A0A2G9Z2D1"/>
<dbReference type="InterPro" id="IPR057666">
    <property type="entry name" value="DrpA_SLOG"/>
</dbReference>
<sequence length="302" mass="33089">MEEIREIRIESENYPKLLKGIKNPPKVLYIRGELKSSAPKGQASLSEAEWDEQCFAVVGTRRFSSYGKQVALEIAGDLAEAGLTIVSGLAPGIDTFCHQATLERKKQTIAVLGTGLDEKSIYPQSNLKLAQKIIETGGCLISEYPEGTRGTQFTFPQRNRIISGISLGVLVIEAKERSGALITAEWAKKQGRKVFAIPGPIHSSNSRGPHKLIKEGAKLVENANDILLELNLPEITRPGLVEGENREENLILESLKEESLYIDKIIEKTKLPAAIVASTIAILEIKGKIRNLGGNIYAISHR</sequence>
<dbReference type="Pfam" id="PF02481">
    <property type="entry name" value="DNA_processg_A"/>
    <property type="match status" value="1"/>
</dbReference>
<dbReference type="NCBIfam" id="TIGR00732">
    <property type="entry name" value="dprA"/>
    <property type="match status" value="1"/>
</dbReference>
<dbReference type="PANTHER" id="PTHR43022">
    <property type="entry name" value="PROTEIN SMF"/>
    <property type="match status" value="1"/>
</dbReference>
<dbReference type="PANTHER" id="PTHR43022:SF1">
    <property type="entry name" value="PROTEIN SMF"/>
    <property type="match status" value="1"/>
</dbReference>
<dbReference type="InterPro" id="IPR036388">
    <property type="entry name" value="WH-like_DNA-bd_sf"/>
</dbReference>
<feature type="domain" description="Smf/DprA SLOG" evidence="2">
    <location>
        <begin position="7"/>
        <end position="230"/>
    </location>
</feature>
<comment type="caution">
    <text evidence="4">The sequence shown here is derived from an EMBL/GenBank/DDBJ whole genome shotgun (WGS) entry which is preliminary data.</text>
</comment>
<dbReference type="SUPFAM" id="SSF102405">
    <property type="entry name" value="MCP/YpsA-like"/>
    <property type="match status" value="1"/>
</dbReference>
<gene>
    <name evidence="4" type="primary">dprA</name>
    <name evidence="4" type="ORF">COX34_01890</name>
</gene>
<evidence type="ECO:0000313" key="4">
    <source>
        <dbReference type="EMBL" id="PIP24861.1"/>
    </source>
</evidence>
<evidence type="ECO:0000259" key="2">
    <source>
        <dbReference type="Pfam" id="PF02481"/>
    </source>
</evidence>
<dbReference type="InterPro" id="IPR041614">
    <property type="entry name" value="DprA_WH"/>
</dbReference>
<accession>A0A2G9Z2D1</accession>
<protein>
    <submittedName>
        <fullName evidence="4">DNA-protecting protein DprA</fullName>
    </submittedName>
</protein>
<name>A0A2G9Z2D1_9BACT</name>
<organism evidence="4 5">
    <name type="scientific">Candidatus Nealsonbacteria bacterium CG23_combo_of_CG06-09_8_20_14_all_36_12</name>
    <dbReference type="NCBI Taxonomy" id="1974718"/>
    <lineage>
        <taxon>Bacteria</taxon>
        <taxon>Candidatus Nealsoniibacteriota</taxon>
    </lineage>
</organism>
<proteinExistence type="inferred from homology"/>
<evidence type="ECO:0000256" key="1">
    <source>
        <dbReference type="ARBA" id="ARBA00006525"/>
    </source>
</evidence>
<dbReference type="EMBL" id="PCRS01000034">
    <property type="protein sequence ID" value="PIP24861.1"/>
    <property type="molecule type" value="Genomic_DNA"/>
</dbReference>
<comment type="similarity">
    <text evidence="1">Belongs to the DprA/Smf family.</text>
</comment>
<dbReference type="Pfam" id="PF17782">
    <property type="entry name" value="WHD_DprA"/>
    <property type="match status" value="1"/>
</dbReference>